<dbReference type="GeneID" id="19878257"/>
<evidence type="ECO:0000313" key="4">
    <source>
        <dbReference type="Proteomes" id="UP000011081"/>
    </source>
</evidence>
<dbReference type="InterPro" id="IPR013243">
    <property type="entry name" value="SCA7_dom"/>
</dbReference>
<gene>
    <name evidence="3" type="ORF">VCUG_00370</name>
</gene>
<dbReference type="OrthoDB" id="21678at2759"/>
<organism evidence="3 4">
    <name type="scientific">Vavraia culicis (isolate floridensis)</name>
    <name type="common">Microsporidian parasite</name>
    <dbReference type="NCBI Taxonomy" id="948595"/>
    <lineage>
        <taxon>Eukaryota</taxon>
        <taxon>Fungi</taxon>
        <taxon>Fungi incertae sedis</taxon>
        <taxon>Microsporidia</taxon>
        <taxon>Pleistophoridae</taxon>
        <taxon>Vavraia</taxon>
    </lineage>
</organism>
<reference evidence="4" key="1">
    <citation type="submission" date="2011-03" db="EMBL/GenBank/DDBJ databases">
        <title>The genome sequence of Vavraia culicis strain floridensis.</title>
        <authorList>
            <consortium name="The Broad Institute Genome Sequencing Platform"/>
            <person name="Cuomo C."/>
            <person name="Becnel J."/>
            <person name="Sanscrainte N."/>
            <person name="Young S.K."/>
            <person name="Zeng Q."/>
            <person name="Gargeya S."/>
            <person name="Fitzgerald M."/>
            <person name="Haas B."/>
            <person name="Abouelleil A."/>
            <person name="Alvarado L."/>
            <person name="Arachchi H.M."/>
            <person name="Berlin A."/>
            <person name="Chapman S.B."/>
            <person name="Gearin G."/>
            <person name="Goldberg J."/>
            <person name="Griggs A."/>
            <person name="Gujja S."/>
            <person name="Hansen M."/>
            <person name="Heiman D."/>
            <person name="Howarth C."/>
            <person name="Larimer J."/>
            <person name="Lui A."/>
            <person name="MacDonald P.J.P."/>
            <person name="McCowen C."/>
            <person name="Montmayeur A."/>
            <person name="Murphy C."/>
            <person name="Neiman D."/>
            <person name="Pearson M."/>
            <person name="Priest M."/>
            <person name="Roberts A."/>
            <person name="Saif S."/>
            <person name="Shea T."/>
            <person name="Sisk P."/>
            <person name="Stolte C."/>
            <person name="Sykes S."/>
            <person name="Wortman J."/>
            <person name="Nusbaum C."/>
            <person name="Birren B."/>
        </authorList>
    </citation>
    <scope>NUCLEOTIDE SEQUENCE [LARGE SCALE GENOMIC DNA]</scope>
    <source>
        <strain evidence="4">floridensis</strain>
    </source>
</reference>
<dbReference type="RefSeq" id="XP_008073389.1">
    <property type="nucleotide sequence ID" value="XM_008075198.1"/>
</dbReference>
<protein>
    <recommendedName>
        <fullName evidence="2">SCA7 domain-containing protein</fullName>
    </recommendedName>
</protein>
<dbReference type="AlphaFoldDB" id="L2GXN4"/>
<evidence type="ECO:0000259" key="2">
    <source>
        <dbReference type="PROSITE" id="PS51505"/>
    </source>
</evidence>
<feature type="compositionally biased region" description="Polar residues" evidence="1">
    <location>
        <begin position="157"/>
        <end position="167"/>
    </location>
</feature>
<sequence length="195" mass="22308">MSSAHQISILKCKKCNDMILTGSVGSHHCTKSNSDAKKTNKVKKVFSVDRYCAVPENGVPCKNSLTCRLHSLEQKNKVQGRVYPVEDLIRIWKREKNRRRCVRIREPKCLDIELKNKALEIVKGLKPVVEYRFDDQKFLRESKEIRSIFSALKKDNNGSVSMSSTPVNEKISKKVGLATRKYKQRGQKQGSSLKQ</sequence>
<accession>L2GXN4</accession>
<dbReference type="OMA" id="CNDMILT"/>
<dbReference type="HOGENOM" id="CLU_1397222_0_0_1"/>
<feature type="domain" description="SCA7" evidence="2">
    <location>
        <begin position="39"/>
        <end position="104"/>
    </location>
</feature>
<evidence type="ECO:0000256" key="1">
    <source>
        <dbReference type="SAM" id="MobiDB-lite"/>
    </source>
</evidence>
<dbReference type="VEuPathDB" id="MicrosporidiaDB:VCUG_00370"/>
<dbReference type="Pfam" id="PF08313">
    <property type="entry name" value="SCA7"/>
    <property type="match status" value="1"/>
</dbReference>
<dbReference type="InParanoid" id="L2GXN4"/>
<dbReference type="Proteomes" id="UP000011081">
    <property type="component" value="Unassembled WGS sequence"/>
</dbReference>
<name>L2GXN4_VAVCU</name>
<dbReference type="PROSITE" id="PS51505">
    <property type="entry name" value="SCA7"/>
    <property type="match status" value="1"/>
</dbReference>
<proteinExistence type="predicted"/>
<evidence type="ECO:0000313" key="3">
    <source>
        <dbReference type="EMBL" id="ELA48132.1"/>
    </source>
</evidence>
<dbReference type="EMBL" id="GL877407">
    <property type="protein sequence ID" value="ELA48132.1"/>
    <property type="molecule type" value="Genomic_DNA"/>
</dbReference>
<keyword evidence="4" id="KW-1185">Reference proteome</keyword>
<feature type="region of interest" description="Disordered" evidence="1">
    <location>
        <begin position="157"/>
        <end position="195"/>
    </location>
</feature>